<dbReference type="PROSITE" id="PS01124">
    <property type="entry name" value="HTH_ARAC_FAMILY_2"/>
    <property type="match status" value="1"/>
</dbReference>
<dbReference type="EMBL" id="JACEON010000001">
    <property type="protein sequence ID" value="MBA4610309.1"/>
    <property type="molecule type" value="Genomic_DNA"/>
</dbReference>
<dbReference type="Pfam" id="PF12625">
    <property type="entry name" value="Arabinose_bd"/>
    <property type="match status" value="1"/>
</dbReference>
<gene>
    <name evidence="5" type="ORF">H1W37_01490</name>
</gene>
<dbReference type="Pfam" id="PF12833">
    <property type="entry name" value="HTH_18"/>
    <property type="match status" value="1"/>
</dbReference>
<dbReference type="SUPFAM" id="SSF46689">
    <property type="entry name" value="Homeodomain-like"/>
    <property type="match status" value="1"/>
</dbReference>
<dbReference type="InterPro" id="IPR018060">
    <property type="entry name" value="HTH_AraC"/>
</dbReference>
<dbReference type="GO" id="GO:0005829">
    <property type="term" value="C:cytosol"/>
    <property type="evidence" value="ECO:0007669"/>
    <property type="project" value="TreeGrafter"/>
</dbReference>
<dbReference type="InterPro" id="IPR020449">
    <property type="entry name" value="Tscrpt_reg_AraC-type_HTH"/>
</dbReference>
<feature type="domain" description="HTH araC/xylS-type" evidence="4">
    <location>
        <begin position="219"/>
        <end position="317"/>
    </location>
</feature>
<evidence type="ECO:0000259" key="4">
    <source>
        <dbReference type="PROSITE" id="PS01124"/>
    </source>
</evidence>
<evidence type="ECO:0000313" key="6">
    <source>
        <dbReference type="Proteomes" id="UP000559404"/>
    </source>
</evidence>
<keyword evidence="2" id="KW-0238">DNA-binding</keyword>
<dbReference type="GO" id="GO:0000976">
    <property type="term" value="F:transcription cis-regulatory region binding"/>
    <property type="evidence" value="ECO:0007669"/>
    <property type="project" value="TreeGrafter"/>
</dbReference>
<evidence type="ECO:0000313" key="5">
    <source>
        <dbReference type="EMBL" id="MBA4610309.1"/>
    </source>
</evidence>
<dbReference type="SMART" id="SM00342">
    <property type="entry name" value="HTH_ARAC"/>
    <property type="match status" value="1"/>
</dbReference>
<dbReference type="InterPro" id="IPR032687">
    <property type="entry name" value="AraC-type_N"/>
</dbReference>
<dbReference type="PANTHER" id="PTHR47894">
    <property type="entry name" value="HTH-TYPE TRANSCRIPTIONAL REGULATOR GADX"/>
    <property type="match status" value="1"/>
</dbReference>
<evidence type="ECO:0000256" key="1">
    <source>
        <dbReference type="ARBA" id="ARBA00023015"/>
    </source>
</evidence>
<keyword evidence="6" id="KW-1185">Reference proteome</keyword>
<keyword evidence="1" id="KW-0805">Transcription regulation</keyword>
<comment type="caution">
    <text evidence="5">The sequence shown here is derived from an EMBL/GenBank/DDBJ whole genome shotgun (WGS) entry which is preliminary data.</text>
</comment>
<dbReference type="Proteomes" id="UP000559404">
    <property type="component" value="Unassembled WGS sequence"/>
</dbReference>
<dbReference type="InterPro" id="IPR009057">
    <property type="entry name" value="Homeodomain-like_sf"/>
</dbReference>
<accession>A0A838XFW8</accession>
<reference evidence="5 6" key="1">
    <citation type="submission" date="2020-07" db="EMBL/GenBank/DDBJ databases">
        <authorList>
            <person name="Li M."/>
        </authorList>
    </citation>
    <scope>NUCLEOTIDE SEQUENCE [LARGE SCALE GENOMIC DNA]</scope>
    <source>
        <strain evidence="5 6">DSM 23284</strain>
    </source>
</reference>
<sequence>MFRACGGDIDRILGQTGIRHEDFENPVSEVNLSQYCEMFEVAAQQTGNHNIGLHFGKNFQPKQLGMLGYAAISSPTLAAGLRHMETYFPAHQGQTTFGLLPDDGVLWLSYQIVDPRVINRRQDAELSLGMFCNVFRAALGEDWAPLEVRFEHSAPDDGSEHERLFNAPVRFGRRTNAIAFRRKDLDAKMPDQDPYLFSVVKAFLESRNASLEDPTDFATLVRNQVKLNLGSRLPTLPEIASVLGLSCSSFQKQLRRHGLAFPDILKAARHELALHYMDDPDMSLTEIAYNLGYSEQSAFTRAFRNWTGMSPQRYRRL</sequence>
<proteinExistence type="predicted"/>
<organism evidence="5 6">
    <name type="scientific">Stappia taiwanensis</name>
    <dbReference type="NCBI Taxonomy" id="992267"/>
    <lineage>
        <taxon>Bacteria</taxon>
        <taxon>Pseudomonadati</taxon>
        <taxon>Pseudomonadota</taxon>
        <taxon>Alphaproteobacteria</taxon>
        <taxon>Hyphomicrobiales</taxon>
        <taxon>Stappiaceae</taxon>
        <taxon>Stappia</taxon>
    </lineage>
</organism>
<name>A0A838XFW8_9HYPH</name>
<dbReference type="AlphaFoldDB" id="A0A838XFW8"/>
<keyword evidence="3" id="KW-0804">Transcription</keyword>
<dbReference type="Gene3D" id="1.10.10.60">
    <property type="entry name" value="Homeodomain-like"/>
    <property type="match status" value="1"/>
</dbReference>
<evidence type="ECO:0000256" key="3">
    <source>
        <dbReference type="ARBA" id="ARBA00023163"/>
    </source>
</evidence>
<dbReference type="GO" id="GO:0003700">
    <property type="term" value="F:DNA-binding transcription factor activity"/>
    <property type="evidence" value="ECO:0007669"/>
    <property type="project" value="InterPro"/>
</dbReference>
<protein>
    <submittedName>
        <fullName evidence="5">AraC family transcriptional regulator</fullName>
    </submittedName>
</protein>
<dbReference type="PRINTS" id="PR00032">
    <property type="entry name" value="HTHARAC"/>
</dbReference>
<evidence type="ECO:0000256" key="2">
    <source>
        <dbReference type="ARBA" id="ARBA00023125"/>
    </source>
</evidence>
<reference evidence="5 6" key="2">
    <citation type="submission" date="2020-08" db="EMBL/GenBank/DDBJ databases">
        <title>Stappia taiwanensis sp. nov., isolated from a coastal thermal spring.</title>
        <authorList>
            <person name="Kampfer P."/>
        </authorList>
    </citation>
    <scope>NUCLEOTIDE SEQUENCE [LARGE SCALE GENOMIC DNA]</scope>
    <source>
        <strain evidence="5 6">DSM 23284</strain>
    </source>
</reference>
<dbReference type="PANTHER" id="PTHR47894:SF4">
    <property type="entry name" value="HTH-TYPE TRANSCRIPTIONAL REGULATOR GADX"/>
    <property type="match status" value="1"/>
</dbReference>